<dbReference type="PANTHER" id="PTHR43877">
    <property type="entry name" value="AMINOALKYLPHOSPHONATE N-ACETYLTRANSFERASE-RELATED-RELATED"/>
    <property type="match status" value="1"/>
</dbReference>
<dbReference type="PROSITE" id="PS51186">
    <property type="entry name" value="GNAT"/>
    <property type="match status" value="1"/>
</dbReference>
<dbReference type="InterPro" id="IPR050832">
    <property type="entry name" value="Bact_Acetyltransf"/>
</dbReference>
<keyword evidence="2" id="KW-0012">Acyltransferase</keyword>
<protein>
    <submittedName>
        <fullName evidence="4">GCN5 family acetyltransferase</fullName>
    </submittedName>
</protein>
<evidence type="ECO:0000313" key="4">
    <source>
        <dbReference type="EMBL" id="OCW55603.1"/>
    </source>
</evidence>
<dbReference type="RefSeq" id="WP_066184527.1">
    <property type="nucleotide sequence ID" value="NZ_LQZT01000050.1"/>
</dbReference>
<evidence type="ECO:0000256" key="1">
    <source>
        <dbReference type="ARBA" id="ARBA00022679"/>
    </source>
</evidence>
<dbReference type="SUPFAM" id="SSF55729">
    <property type="entry name" value="Acyl-CoA N-acyltransferases (Nat)"/>
    <property type="match status" value="1"/>
</dbReference>
<dbReference type="STRING" id="1480615.AWJ14_06345"/>
<name>A0A1C1YPW6_9HYPH</name>
<gene>
    <name evidence="4" type="ORF">AWJ14_06345</name>
</gene>
<dbReference type="EMBL" id="LQZT01000050">
    <property type="protein sequence ID" value="OCW55603.1"/>
    <property type="molecule type" value="Genomic_DNA"/>
</dbReference>
<sequence>MDIRPATADDAEAIISLWHRGWHEAHAALVPEEILAYRKPDTFRTWWAEATDRFFVAVSGARPISFVSVKDCEVVKLYVGSAARGTGVAPALLAFAERTLAQVGVTEAELFCTAGNARAERFYLRNGWRLAETFDDALWTPAGVTRRVIVPTHRFRKGLAGQFSAR</sequence>
<dbReference type="Gene3D" id="3.40.630.30">
    <property type="match status" value="1"/>
</dbReference>
<evidence type="ECO:0000259" key="3">
    <source>
        <dbReference type="PROSITE" id="PS51186"/>
    </source>
</evidence>
<dbReference type="CDD" id="cd04301">
    <property type="entry name" value="NAT_SF"/>
    <property type="match status" value="1"/>
</dbReference>
<reference evidence="4 5" key="1">
    <citation type="submission" date="2015-12" db="EMBL/GenBank/DDBJ databases">
        <authorList>
            <person name="Shamseldin A."/>
            <person name="Moawad H."/>
            <person name="Abd El-Rahim W.M."/>
            <person name="Sadowsky M.J."/>
        </authorList>
    </citation>
    <scope>NUCLEOTIDE SEQUENCE [LARGE SCALE GENOMIC DNA]</scope>
    <source>
        <strain evidence="4 5">JC234</strain>
    </source>
</reference>
<dbReference type="GO" id="GO:0016747">
    <property type="term" value="F:acyltransferase activity, transferring groups other than amino-acyl groups"/>
    <property type="evidence" value="ECO:0007669"/>
    <property type="project" value="InterPro"/>
</dbReference>
<proteinExistence type="predicted"/>
<evidence type="ECO:0000256" key="2">
    <source>
        <dbReference type="ARBA" id="ARBA00023315"/>
    </source>
</evidence>
<keyword evidence="5" id="KW-1185">Reference proteome</keyword>
<accession>A0A1C1YPW6</accession>
<organism evidence="4 5">
    <name type="scientific">Hoeflea olei</name>
    <dbReference type="NCBI Taxonomy" id="1480615"/>
    <lineage>
        <taxon>Bacteria</taxon>
        <taxon>Pseudomonadati</taxon>
        <taxon>Pseudomonadota</taxon>
        <taxon>Alphaproteobacteria</taxon>
        <taxon>Hyphomicrobiales</taxon>
        <taxon>Rhizobiaceae</taxon>
        <taxon>Hoeflea</taxon>
    </lineage>
</organism>
<feature type="domain" description="N-acetyltransferase" evidence="3">
    <location>
        <begin position="1"/>
        <end position="147"/>
    </location>
</feature>
<dbReference type="InterPro" id="IPR016181">
    <property type="entry name" value="Acyl_CoA_acyltransferase"/>
</dbReference>
<evidence type="ECO:0000313" key="5">
    <source>
        <dbReference type="Proteomes" id="UP000094795"/>
    </source>
</evidence>
<dbReference type="Proteomes" id="UP000094795">
    <property type="component" value="Unassembled WGS sequence"/>
</dbReference>
<dbReference type="InterPro" id="IPR000182">
    <property type="entry name" value="GNAT_dom"/>
</dbReference>
<comment type="caution">
    <text evidence="4">The sequence shown here is derived from an EMBL/GenBank/DDBJ whole genome shotgun (WGS) entry which is preliminary data.</text>
</comment>
<dbReference type="OrthoDB" id="6172743at2"/>
<dbReference type="Pfam" id="PF00583">
    <property type="entry name" value="Acetyltransf_1"/>
    <property type="match status" value="1"/>
</dbReference>
<dbReference type="AlphaFoldDB" id="A0A1C1YPW6"/>
<keyword evidence="1 4" id="KW-0808">Transferase</keyword>
<dbReference type="PANTHER" id="PTHR43877:SF2">
    <property type="entry name" value="AMINOALKYLPHOSPHONATE N-ACETYLTRANSFERASE-RELATED"/>
    <property type="match status" value="1"/>
</dbReference>